<keyword evidence="1" id="KW-0472">Membrane</keyword>
<accession>A0A1H3ZF98</accession>
<feature type="transmembrane region" description="Helical" evidence="1">
    <location>
        <begin position="44"/>
        <end position="64"/>
    </location>
</feature>
<sequence>MELEEGMVRKIAISVGAVGLFVALVAGIGITFSDGGIGSTGGLALVGTIVVFILVMAGVGIFLAD</sequence>
<reference evidence="2 3" key="1">
    <citation type="submission" date="2016-10" db="EMBL/GenBank/DDBJ databases">
        <authorList>
            <person name="de Groot N.N."/>
        </authorList>
    </citation>
    <scope>NUCLEOTIDE SEQUENCE [LARGE SCALE GENOMIC DNA]</scope>
    <source>
        <strain evidence="2 3">CGMCC 1.8712</strain>
    </source>
</reference>
<evidence type="ECO:0008006" key="4">
    <source>
        <dbReference type="Google" id="ProtNLM"/>
    </source>
</evidence>
<proteinExistence type="predicted"/>
<feature type="transmembrane region" description="Helical" evidence="1">
    <location>
        <begin position="12"/>
        <end position="32"/>
    </location>
</feature>
<dbReference type="AlphaFoldDB" id="A0A1H3ZF98"/>
<dbReference type="InterPro" id="IPR055895">
    <property type="entry name" value="DUF7472"/>
</dbReference>
<name>A0A1H3ZF98_9EURY</name>
<evidence type="ECO:0000313" key="2">
    <source>
        <dbReference type="EMBL" id="SEA22350.1"/>
    </source>
</evidence>
<evidence type="ECO:0000256" key="1">
    <source>
        <dbReference type="SAM" id="Phobius"/>
    </source>
</evidence>
<dbReference type="EMBL" id="FNQT01000003">
    <property type="protein sequence ID" value="SEA22350.1"/>
    <property type="molecule type" value="Genomic_DNA"/>
</dbReference>
<dbReference type="OrthoDB" id="263502at2157"/>
<keyword evidence="1" id="KW-1133">Transmembrane helix</keyword>
<dbReference type="RefSeq" id="WP_092635130.1">
    <property type="nucleotide sequence ID" value="NZ_FNQT01000003.1"/>
</dbReference>
<evidence type="ECO:0000313" key="3">
    <source>
        <dbReference type="Proteomes" id="UP000236755"/>
    </source>
</evidence>
<keyword evidence="3" id="KW-1185">Reference proteome</keyword>
<dbReference type="Pfam" id="PF24284">
    <property type="entry name" value="DUF7472"/>
    <property type="match status" value="1"/>
</dbReference>
<keyword evidence="1" id="KW-0812">Transmembrane</keyword>
<gene>
    <name evidence="2" type="ORF">SAMN04488065_2332</name>
</gene>
<protein>
    <recommendedName>
        <fullName evidence="4">Transporter</fullName>
    </recommendedName>
</protein>
<organism evidence="2 3">
    <name type="scientific">Haloplanus vescus</name>
    <dbReference type="NCBI Taxonomy" id="555874"/>
    <lineage>
        <taxon>Archaea</taxon>
        <taxon>Methanobacteriati</taxon>
        <taxon>Methanobacteriota</taxon>
        <taxon>Stenosarchaea group</taxon>
        <taxon>Halobacteria</taxon>
        <taxon>Halobacteriales</taxon>
        <taxon>Haloferacaceae</taxon>
        <taxon>Haloplanus</taxon>
    </lineage>
</organism>
<dbReference type="Proteomes" id="UP000236755">
    <property type="component" value="Unassembled WGS sequence"/>
</dbReference>